<dbReference type="InterPro" id="IPR003170">
    <property type="entry name" value="MurB"/>
</dbReference>
<keyword evidence="12 19" id="KW-0133">Cell shape</keyword>
<dbReference type="InterPro" id="IPR036635">
    <property type="entry name" value="MurB_C_sf"/>
</dbReference>
<dbReference type="Proteomes" id="UP000279600">
    <property type="component" value="Chromosome"/>
</dbReference>
<dbReference type="SUPFAM" id="SSF56176">
    <property type="entry name" value="FAD-binding/transporter-associated domain-like"/>
    <property type="match status" value="1"/>
</dbReference>
<keyword evidence="13 19" id="KW-0573">Peptidoglycan synthesis</keyword>
<evidence type="ECO:0000256" key="15">
    <source>
        <dbReference type="ARBA" id="ARBA00023306"/>
    </source>
</evidence>
<dbReference type="InterPro" id="IPR016169">
    <property type="entry name" value="FAD-bd_PCMH_sub2"/>
</dbReference>
<proteinExistence type="inferred from homology"/>
<organism evidence="21 22">
    <name type="scientific">Nonlabens ponticola</name>
    <dbReference type="NCBI Taxonomy" id="2496866"/>
    <lineage>
        <taxon>Bacteria</taxon>
        <taxon>Pseudomonadati</taxon>
        <taxon>Bacteroidota</taxon>
        <taxon>Flavobacteriia</taxon>
        <taxon>Flavobacteriales</taxon>
        <taxon>Flavobacteriaceae</taxon>
        <taxon>Nonlabens</taxon>
    </lineage>
</organism>
<evidence type="ECO:0000256" key="9">
    <source>
        <dbReference type="ARBA" id="ARBA00022630"/>
    </source>
</evidence>
<evidence type="ECO:0000256" key="19">
    <source>
        <dbReference type="HAMAP-Rule" id="MF_00037"/>
    </source>
</evidence>
<comment type="function">
    <text evidence="2 19">Cell wall formation.</text>
</comment>
<evidence type="ECO:0000256" key="2">
    <source>
        <dbReference type="ARBA" id="ARBA00003921"/>
    </source>
</evidence>
<dbReference type="GO" id="GO:0008360">
    <property type="term" value="P:regulation of cell shape"/>
    <property type="evidence" value="ECO:0007669"/>
    <property type="project" value="UniProtKB-KW"/>
</dbReference>
<evidence type="ECO:0000313" key="21">
    <source>
        <dbReference type="EMBL" id="AZQ45040.1"/>
    </source>
</evidence>
<feature type="active site" evidence="19">
    <location>
        <position position="163"/>
    </location>
</feature>
<evidence type="ECO:0000256" key="18">
    <source>
        <dbReference type="ARBA" id="ARBA00048914"/>
    </source>
</evidence>
<evidence type="ECO:0000256" key="5">
    <source>
        <dbReference type="ARBA" id="ARBA00012518"/>
    </source>
</evidence>
<dbReference type="PANTHER" id="PTHR21071:SF4">
    <property type="entry name" value="UDP-N-ACETYLENOLPYRUVOYLGLUCOSAMINE REDUCTASE"/>
    <property type="match status" value="1"/>
</dbReference>
<dbReference type="InterPro" id="IPR036318">
    <property type="entry name" value="FAD-bd_PCMH-like_sf"/>
</dbReference>
<evidence type="ECO:0000256" key="8">
    <source>
        <dbReference type="ARBA" id="ARBA00022618"/>
    </source>
</evidence>
<dbReference type="InterPro" id="IPR011601">
    <property type="entry name" value="MurB_C"/>
</dbReference>
<dbReference type="Gene3D" id="3.30.43.10">
    <property type="entry name" value="Uridine Diphospho-n-acetylenolpyruvylglucosamine Reductase, domain 2"/>
    <property type="match status" value="1"/>
</dbReference>
<dbReference type="Gene3D" id="3.90.78.10">
    <property type="entry name" value="UDP-N-acetylenolpyruvoylglucosamine reductase, C-terminal domain"/>
    <property type="match status" value="1"/>
</dbReference>
<keyword evidence="7 19" id="KW-0963">Cytoplasm</keyword>
<dbReference type="OrthoDB" id="9804753at2"/>
<dbReference type="NCBIfam" id="NF000755">
    <property type="entry name" value="PRK00046.1"/>
    <property type="match status" value="1"/>
</dbReference>
<dbReference type="PANTHER" id="PTHR21071">
    <property type="entry name" value="UDP-N-ACETYLENOLPYRUVOYLGLUCOSAMINE REDUCTASE"/>
    <property type="match status" value="1"/>
</dbReference>
<dbReference type="EMBL" id="CP034549">
    <property type="protein sequence ID" value="AZQ45040.1"/>
    <property type="molecule type" value="Genomic_DNA"/>
</dbReference>
<dbReference type="GO" id="GO:0051301">
    <property type="term" value="P:cell division"/>
    <property type="evidence" value="ECO:0007669"/>
    <property type="project" value="UniProtKB-KW"/>
</dbReference>
<keyword evidence="11 19" id="KW-0521">NADP</keyword>
<evidence type="ECO:0000313" key="22">
    <source>
        <dbReference type="Proteomes" id="UP000279600"/>
    </source>
</evidence>
<dbReference type="KEGG" id="noj:EJ995_12660"/>
<evidence type="ECO:0000259" key="20">
    <source>
        <dbReference type="PROSITE" id="PS51387"/>
    </source>
</evidence>
<evidence type="ECO:0000256" key="3">
    <source>
        <dbReference type="ARBA" id="ARBA00004496"/>
    </source>
</evidence>
<dbReference type="Pfam" id="PF02873">
    <property type="entry name" value="MurB_C"/>
    <property type="match status" value="1"/>
</dbReference>
<dbReference type="GO" id="GO:0005829">
    <property type="term" value="C:cytosol"/>
    <property type="evidence" value="ECO:0007669"/>
    <property type="project" value="TreeGrafter"/>
</dbReference>
<evidence type="ECO:0000256" key="12">
    <source>
        <dbReference type="ARBA" id="ARBA00022960"/>
    </source>
</evidence>
<keyword evidence="9 19" id="KW-0285">Flavoprotein</keyword>
<reference evidence="21 22" key="1">
    <citation type="submission" date="2018-12" db="EMBL/GenBank/DDBJ databases">
        <title>Complete genome of Nonlabens sp. MJ115.</title>
        <authorList>
            <person name="Choi H.S."/>
            <person name="Jung J."/>
        </authorList>
    </citation>
    <scope>NUCLEOTIDE SEQUENCE [LARGE SCALE GENOMIC DNA]</scope>
    <source>
        <strain evidence="21 22">MJ115</strain>
    </source>
</reference>
<gene>
    <name evidence="19" type="primary">murB</name>
    <name evidence="21" type="ORF">EJ995_12660</name>
</gene>
<keyword evidence="15 19" id="KW-0131">Cell cycle</keyword>
<dbReference type="GO" id="GO:0071555">
    <property type="term" value="P:cell wall organization"/>
    <property type="evidence" value="ECO:0007669"/>
    <property type="project" value="UniProtKB-KW"/>
</dbReference>
<comment type="catalytic activity">
    <reaction evidence="18 19">
        <text>UDP-N-acetyl-alpha-D-muramate + NADP(+) = UDP-N-acetyl-3-O-(1-carboxyvinyl)-alpha-D-glucosamine + NADPH + H(+)</text>
        <dbReference type="Rhea" id="RHEA:12248"/>
        <dbReference type="ChEBI" id="CHEBI:15378"/>
        <dbReference type="ChEBI" id="CHEBI:57783"/>
        <dbReference type="ChEBI" id="CHEBI:58349"/>
        <dbReference type="ChEBI" id="CHEBI:68483"/>
        <dbReference type="ChEBI" id="CHEBI:70757"/>
        <dbReference type="EC" id="1.3.1.98"/>
    </reaction>
</comment>
<dbReference type="AlphaFoldDB" id="A0A3S9N0T7"/>
<comment type="pathway">
    <text evidence="4 19">Cell wall biogenesis; peptidoglycan biosynthesis.</text>
</comment>
<dbReference type="NCBIfam" id="TIGR00179">
    <property type="entry name" value="murB"/>
    <property type="match status" value="1"/>
</dbReference>
<evidence type="ECO:0000256" key="16">
    <source>
        <dbReference type="ARBA" id="ARBA00023316"/>
    </source>
</evidence>
<name>A0A3S9N0T7_9FLAO</name>
<keyword evidence="8 19" id="KW-0132">Cell division</keyword>
<dbReference type="Gene3D" id="3.30.465.10">
    <property type="match status" value="1"/>
</dbReference>
<evidence type="ECO:0000256" key="10">
    <source>
        <dbReference type="ARBA" id="ARBA00022827"/>
    </source>
</evidence>
<dbReference type="HAMAP" id="MF_00037">
    <property type="entry name" value="MurB"/>
    <property type="match status" value="1"/>
</dbReference>
<evidence type="ECO:0000256" key="17">
    <source>
        <dbReference type="ARBA" id="ARBA00031026"/>
    </source>
</evidence>
<keyword evidence="22" id="KW-1185">Reference proteome</keyword>
<evidence type="ECO:0000256" key="11">
    <source>
        <dbReference type="ARBA" id="ARBA00022857"/>
    </source>
</evidence>
<evidence type="ECO:0000256" key="6">
    <source>
        <dbReference type="ARBA" id="ARBA00015188"/>
    </source>
</evidence>
<feature type="active site" description="Proton donor" evidence="19">
    <location>
        <position position="241"/>
    </location>
</feature>
<dbReference type="GO" id="GO:0071949">
    <property type="term" value="F:FAD binding"/>
    <property type="evidence" value="ECO:0007669"/>
    <property type="project" value="InterPro"/>
</dbReference>
<comment type="subcellular location">
    <subcellularLocation>
        <location evidence="3 19">Cytoplasm</location>
    </subcellularLocation>
</comment>
<keyword evidence="16 19" id="KW-0961">Cell wall biogenesis/degradation</keyword>
<evidence type="ECO:0000256" key="1">
    <source>
        <dbReference type="ARBA" id="ARBA00001974"/>
    </source>
</evidence>
<dbReference type="InterPro" id="IPR006094">
    <property type="entry name" value="Oxid_FAD_bind_N"/>
</dbReference>
<sequence length="344" mass="38201">MIQIQHHVALKEFNTFGISAFAKAYTPINIPAQFKEAASYYKGEQVFLLGGGSNMLLIDDISRPVLHVLTKGIETQAAQNGEIHITAQAGENWHEFVLYCIKNNYAGIENLSLIPGNIGTSPIQNIGAYGVELKDVFNSCTVIDLQTLEEKSLSLEECNFGYRDSVFKKEAAGKYIITSVTFKLQDLSINPDYKLKTSYGAIQEELDRLGGEPDIALVSQAVINIRTSKLPDPKIIGNSGSFFKNPIIKRDRYDELVRLHPHMPSYNVDDDHVKVPAGWLIDQCGFKGYRKGDAGVHDKQALVLVNHGKATGKEIISLSREIQEKVNSRFGISIDTEVNLIENM</sequence>
<feature type="active site" evidence="19">
    <location>
        <position position="337"/>
    </location>
</feature>
<evidence type="ECO:0000256" key="7">
    <source>
        <dbReference type="ARBA" id="ARBA00022490"/>
    </source>
</evidence>
<comment type="cofactor">
    <cofactor evidence="1 19">
        <name>FAD</name>
        <dbReference type="ChEBI" id="CHEBI:57692"/>
    </cofactor>
</comment>
<dbReference type="UniPathway" id="UPA00219"/>
<dbReference type="EC" id="1.3.1.98" evidence="5 19"/>
<dbReference type="GO" id="GO:0008762">
    <property type="term" value="F:UDP-N-acetylmuramate dehydrogenase activity"/>
    <property type="evidence" value="ECO:0007669"/>
    <property type="project" value="UniProtKB-UniRule"/>
</dbReference>
<dbReference type="InterPro" id="IPR016167">
    <property type="entry name" value="FAD-bd_PCMH_sub1"/>
</dbReference>
<dbReference type="SUPFAM" id="SSF56194">
    <property type="entry name" value="Uridine diphospho-N-Acetylenolpyruvylglucosamine reductase, MurB, C-terminal domain"/>
    <property type="match status" value="1"/>
</dbReference>
<accession>A0A3S9N0T7</accession>
<dbReference type="Pfam" id="PF01565">
    <property type="entry name" value="FAD_binding_4"/>
    <property type="match status" value="1"/>
</dbReference>
<feature type="domain" description="FAD-binding PCMH-type" evidence="20">
    <location>
        <begin position="18"/>
        <end position="187"/>
    </location>
</feature>
<comment type="similarity">
    <text evidence="19">Belongs to the MurB family.</text>
</comment>
<keyword evidence="10 19" id="KW-0274">FAD</keyword>
<evidence type="ECO:0000256" key="14">
    <source>
        <dbReference type="ARBA" id="ARBA00023002"/>
    </source>
</evidence>
<dbReference type="InterPro" id="IPR016166">
    <property type="entry name" value="FAD-bd_PCMH"/>
</dbReference>
<dbReference type="PROSITE" id="PS51387">
    <property type="entry name" value="FAD_PCMH"/>
    <property type="match status" value="1"/>
</dbReference>
<keyword evidence="14 19" id="KW-0560">Oxidoreductase</keyword>
<evidence type="ECO:0000256" key="13">
    <source>
        <dbReference type="ARBA" id="ARBA00022984"/>
    </source>
</evidence>
<protein>
    <recommendedName>
        <fullName evidence="6 19">UDP-N-acetylenolpyruvoylglucosamine reductase</fullName>
        <ecNumber evidence="5 19">1.3.1.98</ecNumber>
    </recommendedName>
    <alternativeName>
        <fullName evidence="17 19">UDP-N-acetylmuramate dehydrogenase</fullName>
    </alternativeName>
</protein>
<evidence type="ECO:0000256" key="4">
    <source>
        <dbReference type="ARBA" id="ARBA00004752"/>
    </source>
</evidence>
<dbReference type="GO" id="GO:0009252">
    <property type="term" value="P:peptidoglycan biosynthetic process"/>
    <property type="evidence" value="ECO:0007669"/>
    <property type="project" value="UniProtKB-UniRule"/>
</dbReference>